<dbReference type="STRING" id="1826909.A5893_12990"/>
<proteinExistence type="inferred from homology"/>
<dbReference type="InterPro" id="IPR012334">
    <property type="entry name" value="Pectin_lyas_fold"/>
</dbReference>
<dbReference type="InterPro" id="IPR000743">
    <property type="entry name" value="Glyco_hydro_28"/>
</dbReference>
<evidence type="ECO:0000256" key="2">
    <source>
        <dbReference type="ARBA" id="ARBA00022801"/>
    </source>
</evidence>
<dbReference type="SMART" id="SM00710">
    <property type="entry name" value="PbH1"/>
    <property type="match status" value="5"/>
</dbReference>
<evidence type="ECO:0000256" key="4">
    <source>
        <dbReference type="RuleBase" id="RU361169"/>
    </source>
</evidence>
<keyword evidence="2 4" id="KW-0378">Hydrolase</keyword>
<dbReference type="GO" id="GO:0005975">
    <property type="term" value="P:carbohydrate metabolic process"/>
    <property type="evidence" value="ECO:0007669"/>
    <property type="project" value="InterPro"/>
</dbReference>
<keyword evidence="6" id="KW-1185">Reference proteome</keyword>
<dbReference type="AlphaFoldDB" id="A0A179DDB1"/>
<dbReference type="Pfam" id="PF00295">
    <property type="entry name" value="Glyco_hydro_28"/>
    <property type="match status" value="1"/>
</dbReference>
<dbReference type="GO" id="GO:0004650">
    <property type="term" value="F:polygalacturonase activity"/>
    <property type="evidence" value="ECO:0007669"/>
    <property type="project" value="InterPro"/>
</dbReference>
<dbReference type="OrthoDB" id="9795222at2"/>
<reference evidence="5 6" key="2">
    <citation type="submission" date="2016-06" db="EMBL/GenBank/DDBJ databases">
        <title>Pedobacter psychrophilus sp. nov., isolated from Antarctic fragmentary rock.</title>
        <authorList>
            <person name="Svec P."/>
        </authorList>
    </citation>
    <scope>NUCLEOTIDE SEQUENCE [LARGE SCALE GENOMIC DNA]</scope>
    <source>
        <strain evidence="5 6">CCM 8644</strain>
    </source>
</reference>
<evidence type="ECO:0000256" key="3">
    <source>
        <dbReference type="ARBA" id="ARBA00023295"/>
    </source>
</evidence>
<dbReference type="InterPro" id="IPR011050">
    <property type="entry name" value="Pectin_lyase_fold/virulence"/>
</dbReference>
<reference evidence="5 6" key="1">
    <citation type="submission" date="2016-04" db="EMBL/GenBank/DDBJ databases">
        <authorList>
            <person name="Evans L.H."/>
            <person name="Alamgir A."/>
            <person name="Owens N."/>
            <person name="Weber N.D."/>
            <person name="Virtaneva K."/>
            <person name="Barbian K."/>
            <person name="Babar A."/>
            <person name="Rosenke K."/>
        </authorList>
    </citation>
    <scope>NUCLEOTIDE SEQUENCE [LARGE SCALE GENOMIC DNA]</scope>
    <source>
        <strain evidence="5 6">CCM 8644</strain>
    </source>
</reference>
<dbReference type="Gene3D" id="2.160.20.10">
    <property type="entry name" value="Single-stranded right-handed beta-helix, Pectin lyase-like"/>
    <property type="match status" value="1"/>
</dbReference>
<dbReference type="EMBL" id="LWHJ01000029">
    <property type="protein sequence ID" value="OAQ38948.1"/>
    <property type="molecule type" value="Genomic_DNA"/>
</dbReference>
<dbReference type="Proteomes" id="UP000078459">
    <property type="component" value="Unassembled WGS sequence"/>
</dbReference>
<comment type="caution">
    <text evidence="5">The sequence shown here is derived from an EMBL/GenBank/DDBJ whole genome shotgun (WGS) entry which is preliminary data.</text>
</comment>
<evidence type="ECO:0008006" key="7">
    <source>
        <dbReference type="Google" id="ProtNLM"/>
    </source>
</evidence>
<evidence type="ECO:0000313" key="5">
    <source>
        <dbReference type="EMBL" id="OAQ38948.1"/>
    </source>
</evidence>
<protein>
    <recommendedName>
        <fullName evidence="7">Glycoside hydrolase</fullName>
    </recommendedName>
</protein>
<dbReference type="RefSeq" id="WP_068823100.1">
    <property type="nucleotide sequence ID" value="NZ_LWHJ01000029.1"/>
</dbReference>
<evidence type="ECO:0000313" key="6">
    <source>
        <dbReference type="Proteomes" id="UP000078459"/>
    </source>
</evidence>
<comment type="similarity">
    <text evidence="1 4">Belongs to the glycosyl hydrolase 28 family.</text>
</comment>
<organism evidence="5 6">
    <name type="scientific">Pedobacter psychrophilus</name>
    <dbReference type="NCBI Taxonomy" id="1826909"/>
    <lineage>
        <taxon>Bacteria</taxon>
        <taxon>Pseudomonadati</taxon>
        <taxon>Bacteroidota</taxon>
        <taxon>Sphingobacteriia</taxon>
        <taxon>Sphingobacteriales</taxon>
        <taxon>Sphingobacteriaceae</taxon>
        <taxon>Pedobacter</taxon>
    </lineage>
</organism>
<keyword evidence="3 4" id="KW-0326">Glycosidase</keyword>
<dbReference type="InterPro" id="IPR051801">
    <property type="entry name" value="GH28_Enzymes"/>
</dbReference>
<dbReference type="SUPFAM" id="SSF51126">
    <property type="entry name" value="Pectin lyase-like"/>
    <property type="match status" value="1"/>
</dbReference>
<accession>A0A179DDB1</accession>
<dbReference type="PANTHER" id="PTHR31339:SF9">
    <property type="entry name" value="PLASMIN AND FIBRONECTIN-BINDING PROTEIN A"/>
    <property type="match status" value="1"/>
</dbReference>
<name>A0A179DDB1_9SPHI</name>
<evidence type="ECO:0000256" key="1">
    <source>
        <dbReference type="ARBA" id="ARBA00008834"/>
    </source>
</evidence>
<dbReference type="InterPro" id="IPR006626">
    <property type="entry name" value="PbH1"/>
</dbReference>
<dbReference type="PANTHER" id="PTHR31339">
    <property type="entry name" value="PECTIN LYASE-RELATED"/>
    <property type="match status" value="1"/>
</dbReference>
<sequence length="494" mass="54457">MRVKILLKLVTLLVFALINNLLGQTSGFDNQKLASNLEVMAQNLTKVLFVDKSKLPVFNVVTDFGAKNNGLEITTQQLQKAINSCIKNGPSRLYFPAGVYLTGTLELKSGLHIELDKNAKILGSTNTKDYPIYKSPYKNNTDRQVDKSLFYAENVDGISITGKGTIDFKGDSPVYLGMGDNDIRRPFGIRIISSKNIYVAGIMLLNSAQWMQHYLNCENVMIENINVFNHAHQNNDGIDIDGCKNVYIRNCRVDSDDDAICLKSNGPSLCENILVENCIASSHCNALKLGTETTGGFKNILFRNCKVVQSVTGLHYVNGTETTQTAITLIITDGGKMENVWFDNIAATDCVTPIFVTLGNRSRKHTSTAKVPSVGTINNILISNFKATGAGPLSSSVTGLNTTNRVENITLKNIDIELSHAGNASDRNIDMTKLLKEKKAGYPSSHTLGNLSSYGFNFKYINCLKLQNIKLKLNCHDPREAMVIEDVDNLVRRK</sequence>
<gene>
    <name evidence="5" type="ORF">A5893_12990</name>
</gene>